<dbReference type="SUPFAM" id="SSF54909">
    <property type="entry name" value="Dimeric alpha+beta barrel"/>
    <property type="match status" value="1"/>
</dbReference>
<gene>
    <name evidence="3" type="ORF">HNR73_006534</name>
</gene>
<dbReference type="Proteomes" id="UP000548476">
    <property type="component" value="Unassembled WGS sequence"/>
</dbReference>
<keyword evidence="4" id="KW-1185">Reference proteome</keyword>
<feature type="domain" description="YCII-related" evidence="2">
    <location>
        <begin position="1"/>
        <end position="117"/>
    </location>
</feature>
<dbReference type="Pfam" id="PF03795">
    <property type="entry name" value="YCII"/>
    <property type="match status" value="1"/>
</dbReference>
<reference evidence="3 4" key="1">
    <citation type="submission" date="2020-08" db="EMBL/GenBank/DDBJ databases">
        <title>Genomic Encyclopedia of Type Strains, Phase IV (KMG-IV): sequencing the most valuable type-strain genomes for metagenomic binning, comparative biology and taxonomic classification.</title>
        <authorList>
            <person name="Goeker M."/>
        </authorList>
    </citation>
    <scope>NUCLEOTIDE SEQUENCE [LARGE SCALE GENOMIC DNA]</scope>
    <source>
        <strain evidence="3 4">YIM 65646</strain>
    </source>
</reference>
<dbReference type="InterPro" id="IPR005545">
    <property type="entry name" value="YCII"/>
</dbReference>
<accession>A0A841FY54</accession>
<dbReference type="Gene3D" id="3.30.70.1060">
    <property type="entry name" value="Dimeric alpha+beta barrel"/>
    <property type="match status" value="1"/>
</dbReference>
<dbReference type="InterPro" id="IPR011008">
    <property type="entry name" value="Dimeric_a/b-barrel"/>
</dbReference>
<organism evidence="3 4">
    <name type="scientific">Phytomonospora endophytica</name>
    <dbReference type="NCBI Taxonomy" id="714109"/>
    <lineage>
        <taxon>Bacteria</taxon>
        <taxon>Bacillati</taxon>
        <taxon>Actinomycetota</taxon>
        <taxon>Actinomycetes</taxon>
        <taxon>Micromonosporales</taxon>
        <taxon>Micromonosporaceae</taxon>
        <taxon>Phytomonospora</taxon>
    </lineage>
</organism>
<evidence type="ECO:0000259" key="2">
    <source>
        <dbReference type="Pfam" id="PF03795"/>
    </source>
</evidence>
<dbReference type="RefSeq" id="WP_184791428.1">
    <property type="nucleotide sequence ID" value="NZ_BONT01000069.1"/>
</dbReference>
<evidence type="ECO:0000313" key="4">
    <source>
        <dbReference type="Proteomes" id="UP000548476"/>
    </source>
</evidence>
<evidence type="ECO:0000256" key="1">
    <source>
        <dbReference type="ARBA" id="ARBA00007689"/>
    </source>
</evidence>
<dbReference type="PANTHER" id="PTHR35174:SF3">
    <property type="entry name" value="BLL7171 PROTEIN"/>
    <property type="match status" value="1"/>
</dbReference>
<proteinExistence type="inferred from homology"/>
<protein>
    <recommendedName>
        <fullName evidence="2">YCII-related domain-containing protein</fullName>
    </recommendedName>
</protein>
<name>A0A841FY54_9ACTN</name>
<sequence>MKFLILIHSNPESRALWEELTDEQRTRFGRGHLDLTRQLTDEGVLLSSAGLQGPETARRVSVRDGRTIAADGPFAETKEYLAGVYLVEADDLDHATALAARAPDAATGFVEVRPVQDLSWLDE</sequence>
<dbReference type="EMBL" id="JACHGT010000017">
    <property type="protein sequence ID" value="MBB6038648.1"/>
    <property type="molecule type" value="Genomic_DNA"/>
</dbReference>
<comment type="caution">
    <text evidence="3">The sequence shown here is derived from an EMBL/GenBank/DDBJ whole genome shotgun (WGS) entry which is preliminary data.</text>
</comment>
<dbReference type="PANTHER" id="PTHR35174">
    <property type="entry name" value="BLL7171 PROTEIN-RELATED"/>
    <property type="match status" value="1"/>
</dbReference>
<comment type="similarity">
    <text evidence="1">Belongs to the YciI family.</text>
</comment>
<dbReference type="AlphaFoldDB" id="A0A841FY54"/>
<evidence type="ECO:0000313" key="3">
    <source>
        <dbReference type="EMBL" id="MBB6038648.1"/>
    </source>
</evidence>